<dbReference type="KEGG" id="scy:SCATT_00670"/>
<feature type="region of interest" description="Disordered" evidence="1">
    <location>
        <begin position="57"/>
        <end position="91"/>
    </location>
</feature>
<dbReference type="EMBL" id="CP003219">
    <property type="protein sequence ID" value="AEW92438.1"/>
    <property type="molecule type" value="Genomic_DNA"/>
</dbReference>
<sequence length="149" mass="15742">MTCFFDPSHAPGSVSVMWAPQWGVSRPIQACGPCAQRVQTTPPPFYMPQGAAAGYPQPTAGYPQPGYPQQGYAQPSGGYAQPGYPQRPGHSTAAVVGAGVAGLAAGALLNEMLDDHEPQVIENTTIVENNYYEGDEYDTVVTDDDGGFF</sequence>
<protein>
    <submittedName>
        <fullName evidence="2">Uncharacterized protein</fullName>
    </submittedName>
</protein>
<evidence type="ECO:0000313" key="2">
    <source>
        <dbReference type="EMBL" id="AEW92438.1"/>
    </source>
</evidence>
<reference evidence="3" key="1">
    <citation type="submission" date="2011-12" db="EMBL/GenBank/DDBJ databases">
        <title>Complete genome sequence of Streptomyces cattleya strain DSM 46488.</title>
        <authorList>
            <person name="Ou H.-Y."/>
            <person name="Li P."/>
            <person name="Zhao C."/>
            <person name="O'Hagan D."/>
            <person name="Deng Z."/>
        </authorList>
    </citation>
    <scope>NUCLEOTIDE SEQUENCE [LARGE SCALE GENOMIC DNA]</scope>
    <source>
        <strain evidence="3">ATCC 35852 / DSM 46488 / JCM 4925 / NBRC 14057 / NRRL 8057</strain>
    </source>
</reference>
<gene>
    <name evidence="2" type="ordered locus">SCATT_00670</name>
</gene>
<dbReference type="HOGENOM" id="CLU_1748585_0_0_11"/>
<accession>G8WYP7</accession>
<accession>F8K1W4</accession>
<organism evidence="2 3">
    <name type="scientific">Streptantibioticus cattleyicolor (strain ATCC 35852 / DSM 46488 / JCM 4925 / NBRC 14057 / NRRL 8057)</name>
    <name type="common">Streptomyces cattleya</name>
    <dbReference type="NCBI Taxonomy" id="1003195"/>
    <lineage>
        <taxon>Bacteria</taxon>
        <taxon>Bacillati</taxon>
        <taxon>Actinomycetota</taxon>
        <taxon>Actinomycetes</taxon>
        <taxon>Kitasatosporales</taxon>
        <taxon>Streptomycetaceae</taxon>
        <taxon>Streptantibioticus</taxon>
    </lineage>
</organism>
<dbReference type="AlphaFoldDB" id="F8K1W4"/>
<dbReference type="SUPFAM" id="SSF51971">
    <property type="entry name" value="Nucleotide-binding domain"/>
    <property type="match status" value="1"/>
</dbReference>
<feature type="compositionally biased region" description="Low complexity" evidence="1">
    <location>
        <begin position="57"/>
        <end position="81"/>
    </location>
</feature>
<dbReference type="OrthoDB" id="4808153at2"/>
<keyword evidence="3" id="KW-1185">Reference proteome</keyword>
<dbReference type="STRING" id="1003195.SCATT_00670"/>
<evidence type="ECO:0000313" key="3">
    <source>
        <dbReference type="Proteomes" id="UP000007842"/>
    </source>
</evidence>
<dbReference type="KEGG" id="sct:SCAT_0065"/>
<proteinExistence type="predicted"/>
<dbReference type="Proteomes" id="UP000007842">
    <property type="component" value="Chromosome"/>
</dbReference>
<name>F8K1W4_STREN</name>
<dbReference type="eggNOG" id="ENOG5032WDS">
    <property type="taxonomic scope" value="Bacteria"/>
</dbReference>
<evidence type="ECO:0000256" key="1">
    <source>
        <dbReference type="SAM" id="MobiDB-lite"/>
    </source>
</evidence>
<dbReference type="PATRIC" id="fig|1003195.11.peg.1721"/>